<proteinExistence type="inferred from homology"/>
<evidence type="ECO:0000313" key="4">
    <source>
        <dbReference type="EMBL" id="CAD7587288.1"/>
    </source>
</evidence>
<dbReference type="PANTHER" id="PTHR10730">
    <property type="entry name" value="PROCOLLAGEN-LYSINE,2-OXOGLUTARATE 5-DIOXYGENASE/GLYCOSYLTRANSFERASE 25 FAMILY MEMBER"/>
    <property type="match status" value="1"/>
</dbReference>
<dbReference type="InterPro" id="IPR050757">
    <property type="entry name" value="Collagen_mod_GT25"/>
</dbReference>
<accession>A0A7R9PHH5</accession>
<gene>
    <name evidence="4" type="ORF">TGEB3V08_LOCUS1501</name>
</gene>
<sequence length="427" mass="47906">MEYKRTTSSDGRINPSLIGSSPLGDKCVMLGWSCRASGDDIVGNKWNEISGRVPPQVAERGIPTSTGALTNLGTIRSRGTGYQGCNKPGADQLVGLHAKPSLSHNSMKDSTVVIAFLARNKAHTIPYFLTLLERIRSDHNEDKTLEILKKWLSSLDGYYHSINAELLSSPPERLKDETGPANWPSSRFTHIYAASGGGLNVCKAGMGRLYLDCDVFITNNQTLKILMAKERTVVAPMLKSDGMYANFWCGMTDEYYYHRTDDYKPILNREQVGCFHVPMVHSSVLVDLRRFTSEGLTFVPSNIPDYKGPHDDIITFALSANRSGIPLYVCNDQVYGFVMVPLEQSDTLQHDYAQLTNLKLEVLVENPPLPVNELLSKYVRDHKPDTMGFNAIFMINLERRPERRQRMLQCFRELGIQAFTVNAFDGR</sequence>
<comment type="similarity">
    <text evidence="1">Belongs to the glycosyltransferase 25 family.</text>
</comment>
<dbReference type="AlphaFoldDB" id="A0A7R9PHH5"/>
<evidence type="ECO:0008006" key="5">
    <source>
        <dbReference type="Google" id="ProtNLM"/>
    </source>
</evidence>
<dbReference type="PANTHER" id="PTHR10730:SF53">
    <property type="entry name" value="GLYCOSYLTRANSFERASE 25 FAMILY MEMBER"/>
    <property type="match status" value="1"/>
</dbReference>
<protein>
    <recommendedName>
        <fullName evidence="5">Glycosyltransferase</fullName>
    </recommendedName>
</protein>
<reference evidence="4" key="1">
    <citation type="submission" date="2020-11" db="EMBL/GenBank/DDBJ databases">
        <authorList>
            <person name="Tran Van P."/>
        </authorList>
    </citation>
    <scope>NUCLEOTIDE SEQUENCE</scope>
</reference>
<dbReference type="EMBL" id="OE839458">
    <property type="protein sequence ID" value="CAD7587288.1"/>
    <property type="molecule type" value="Genomic_DNA"/>
</dbReference>
<evidence type="ECO:0000256" key="3">
    <source>
        <dbReference type="ARBA" id="ARBA00022679"/>
    </source>
</evidence>
<evidence type="ECO:0000256" key="1">
    <source>
        <dbReference type="ARBA" id="ARBA00006721"/>
    </source>
</evidence>
<name>A0A7R9PHH5_TIMGE</name>
<keyword evidence="3" id="KW-0808">Transferase</keyword>
<keyword evidence="2" id="KW-0328">Glycosyltransferase</keyword>
<organism evidence="4">
    <name type="scientific">Timema genevievae</name>
    <name type="common">Walking stick</name>
    <dbReference type="NCBI Taxonomy" id="629358"/>
    <lineage>
        <taxon>Eukaryota</taxon>
        <taxon>Metazoa</taxon>
        <taxon>Ecdysozoa</taxon>
        <taxon>Arthropoda</taxon>
        <taxon>Hexapoda</taxon>
        <taxon>Insecta</taxon>
        <taxon>Pterygota</taxon>
        <taxon>Neoptera</taxon>
        <taxon>Polyneoptera</taxon>
        <taxon>Phasmatodea</taxon>
        <taxon>Timematodea</taxon>
        <taxon>Timematoidea</taxon>
        <taxon>Timematidae</taxon>
        <taxon>Timema</taxon>
    </lineage>
</organism>
<evidence type="ECO:0000256" key="2">
    <source>
        <dbReference type="ARBA" id="ARBA00022676"/>
    </source>
</evidence>
<dbReference type="GO" id="GO:0050211">
    <property type="term" value="F:procollagen galactosyltransferase activity"/>
    <property type="evidence" value="ECO:0007669"/>
    <property type="project" value="TreeGrafter"/>
</dbReference>